<reference evidence="1" key="2">
    <citation type="submission" date="2022-06" db="UniProtKB">
        <authorList>
            <consortium name="EnsemblMetazoa"/>
        </authorList>
    </citation>
    <scope>IDENTIFICATION</scope>
    <source>
        <strain evidence="1">PS312</strain>
    </source>
</reference>
<protein>
    <submittedName>
        <fullName evidence="1">Uncharacterized protein</fullName>
    </submittedName>
</protein>
<evidence type="ECO:0000313" key="2">
    <source>
        <dbReference type="Proteomes" id="UP000005239"/>
    </source>
</evidence>
<accession>A0A2A6BBH4</accession>
<proteinExistence type="predicted"/>
<reference evidence="2" key="1">
    <citation type="journal article" date="2008" name="Nat. Genet.">
        <title>The Pristionchus pacificus genome provides a unique perspective on nematode lifestyle and parasitism.</title>
        <authorList>
            <person name="Dieterich C."/>
            <person name="Clifton S.W."/>
            <person name="Schuster L.N."/>
            <person name="Chinwalla A."/>
            <person name="Delehaunty K."/>
            <person name="Dinkelacker I."/>
            <person name="Fulton L."/>
            <person name="Fulton R."/>
            <person name="Godfrey J."/>
            <person name="Minx P."/>
            <person name="Mitreva M."/>
            <person name="Roeseler W."/>
            <person name="Tian H."/>
            <person name="Witte H."/>
            <person name="Yang S.P."/>
            <person name="Wilson R.K."/>
            <person name="Sommer R.J."/>
        </authorList>
    </citation>
    <scope>NUCLEOTIDE SEQUENCE [LARGE SCALE GENOMIC DNA]</scope>
    <source>
        <strain evidence="2">PS312</strain>
    </source>
</reference>
<accession>A0A8R1UUW2</accession>
<name>A0A2A6BBH4_PRIPA</name>
<sequence>VSLEMGKVETVSGETVTTTSSVIHHANVLEQAYTFSSIFFDEVCLSLISHLTTEKAASTKAARSELTKQLKLAFNDASFVLLPPVGGEEEITNVISSENIP</sequence>
<evidence type="ECO:0000313" key="1">
    <source>
        <dbReference type="EnsemblMetazoa" id="PPA37664.1"/>
    </source>
</evidence>
<dbReference type="Proteomes" id="UP000005239">
    <property type="component" value="Unassembled WGS sequence"/>
</dbReference>
<organism evidence="1 2">
    <name type="scientific">Pristionchus pacificus</name>
    <name type="common">Parasitic nematode worm</name>
    <dbReference type="NCBI Taxonomy" id="54126"/>
    <lineage>
        <taxon>Eukaryota</taxon>
        <taxon>Metazoa</taxon>
        <taxon>Ecdysozoa</taxon>
        <taxon>Nematoda</taxon>
        <taxon>Chromadorea</taxon>
        <taxon>Rhabditida</taxon>
        <taxon>Rhabditina</taxon>
        <taxon>Diplogasteromorpha</taxon>
        <taxon>Diplogasteroidea</taxon>
        <taxon>Neodiplogasteridae</taxon>
        <taxon>Pristionchus</taxon>
    </lineage>
</organism>
<dbReference type="EnsemblMetazoa" id="PPA37664.1">
    <property type="protein sequence ID" value="PPA37664.1"/>
    <property type="gene ID" value="WBGene00276033"/>
</dbReference>
<keyword evidence="2" id="KW-1185">Reference proteome</keyword>
<gene>
    <name evidence="1" type="primary">WBGene00276033</name>
</gene>
<dbReference type="AlphaFoldDB" id="A0A2A6BBH4"/>